<accession>A0ACD5ANN7</accession>
<evidence type="ECO:0000313" key="1">
    <source>
        <dbReference type="EMBL" id="WWQ68643.1"/>
    </source>
</evidence>
<name>A0ACD5ANN7_9ACTN</name>
<proteinExistence type="predicted"/>
<keyword evidence="2" id="KW-1185">Reference proteome</keyword>
<sequence>MQDNTLPTPQPQAQPAQSTGWQTPDFTVVDTAMEITAYALSSK</sequence>
<gene>
    <name evidence="1" type="primary">pqqA</name>
    <name evidence="1" type="ORF">V2W30_38465</name>
</gene>
<reference evidence="1" key="1">
    <citation type="journal article" date="2025" name="Int. J. Syst. Evol. Microbiol.">
        <title>Streptomyces citrinus sp. nov., with yellow diffusible pigment.</title>
        <authorList>
            <person name="He Y."/>
            <person name="Yang E."/>
            <person name="Xu J."/>
            <person name="Sun Y."/>
            <person name="Sun L."/>
        </authorList>
    </citation>
    <scope>NUCLEOTIDE SEQUENCE</scope>
    <source>
        <strain evidence="1">Q6</strain>
    </source>
</reference>
<protein>
    <submittedName>
        <fullName evidence="1">Pyrroloquinoline quinone peptide PqqA</fullName>
    </submittedName>
</protein>
<organism evidence="1 2">
    <name type="scientific">Streptomyces citrinus</name>
    <dbReference type="NCBI Taxonomy" id="3118173"/>
    <lineage>
        <taxon>Bacteria</taxon>
        <taxon>Bacillati</taxon>
        <taxon>Actinomycetota</taxon>
        <taxon>Actinomycetes</taxon>
        <taxon>Kitasatosporales</taxon>
        <taxon>Streptomycetaceae</taxon>
        <taxon>Streptomyces</taxon>
    </lineage>
</organism>
<evidence type="ECO:0000313" key="2">
    <source>
        <dbReference type="Proteomes" id="UP001432251"/>
    </source>
</evidence>
<dbReference type="EMBL" id="CP146022">
    <property type="protein sequence ID" value="WWQ68643.1"/>
    <property type="molecule type" value="Genomic_DNA"/>
</dbReference>
<dbReference type="Proteomes" id="UP001432251">
    <property type="component" value="Chromosome"/>
</dbReference>